<name>A0A8T4I844_9SPHN</name>
<comment type="function">
    <text evidence="1">Thiol-specific peroxidase that catalyzes the reduction of hydrogen peroxide and organic hydroperoxides to water and alcohols, respectively. Plays a role in cell protection against oxidative stress by detoxifying peroxides and as sensor of hydrogen peroxide-mediated signaling events.</text>
</comment>
<dbReference type="EMBL" id="JAGRQC010000001">
    <property type="protein sequence ID" value="MBR0551158.1"/>
    <property type="molecule type" value="Genomic_DNA"/>
</dbReference>
<reference evidence="15" key="1">
    <citation type="submission" date="2021-04" db="EMBL/GenBank/DDBJ databases">
        <title>Ouciella asimina sp. nov., isolated from the surface seawater in the hydrothermal field of Okinawa Trough.</title>
        <authorList>
            <person name="Shuang W."/>
        </authorList>
    </citation>
    <scope>NUCLEOTIDE SEQUENCE</scope>
    <source>
        <strain evidence="15">LXI357</strain>
    </source>
</reference>
<dbReference type="InterPro" id="IPR013766">
    <property type="entry name" value="Thioredoxin_domain"/>
</dbReference>
<dbReference type="Pfam" id="PF00578">
    <property type="entry name" value="AhpC-TSA"/>
    <property type="match status" value="1"/>
</dbReference>
<evidence type="ECO:0000259" key="14">
    <source>
        <dbReference type="PROSITE" id="PS51352"/>
    </source>
</evidence>
<evidence type="ECO:0000256" key="8">
    <source>
        <dbReference type="ARBA" id="ARBA00023284"/>
    </source>
</evidence>
<feature type="active site" description="Cysteine sulfenic acid (-SOH) intermediate; for peroxidase activity" evidence="13">
    <location>
        <position position="43"/>
    </location>
</feature>
<dbReference type="PANTHER" id="PTHR42801">
    <property type="entry name" value="THIOREDOXIN-DEPENDENT PEROXIDE REDUCTASE"/>
    <property type="match status" value="1"/>
</dbReference>
<proteinExistence type="inferred from homology"/>
<dbReference type="AlphaFoldDB" id="A0A8T4I844"/>
<evidence type="ECO:0000256" key="9">
    <source>
        <dbReference type="ARBA" id="ARBA00032824"/>
    </source>
</evidence>
<dbReference type="InterPro" id="IPR036249">
    <property type="entry name" value="Thioredoxin-like_sf"/>
</dbReference>
<comment type="similarity">
    <text evidence="10">Belongs to the peroxiredoxin family. BCP/PrxQ subfamily.</text>
</comment>
<dbReference type="InterPro" id="IPR024706">
    <property type="entry name" value="Peroxiredoxin_AhpC-typ"/>
</dbReference>
<keyword evidence="5" id="KW-0049">Antioxidant</keyword>
<evidence type="ECO:0000256" key="6">
    <source>
        <dbReference type="ARBA" id="ARBA00023002"/>
    </source>
</evidence>
<dbReference type="CDD" id="cd03017">
    <property type="entry name" value="PRX_BCP"/>
    <property type="match status" value="1"/>
</dbReference>
<evidence type="ECO:0000256" key="4">
    <source>
        <dbReference type="ARBA" id="ARBA00022559"/>
    </source>
</evidence>
<dbReference type="GO" id="GO:0045454">
    <property type="term" value="P:cell redox homeostasis"/>
    <property type="evidence" value="ECO:0007669"/>
    <property type="project" value="TreeGrafter"/>
</dbReference>
<comment type="catalytic activity">
    <reaction evidence="12">
        <text>a hydroperoxide + [thioredoxin]-dithiol = an alcohol + [thioredoxin]-disulfide + H2O</text>
        <dbReference type="Rhea" id="RHEA:62620"/>
        <dbReference type="Rhea" id="RHEA-COMP:10698"/>
        <dbReference type="Rhea" id="RHEA-COMP:10700"/>
        <dbReference type="ChEBI" id="CHEBI:15377"/>
        <dbReference type="ChEBI" id="CHEBI:29950"/>
        <dbReference type="ChEBI" id="CHEBI:30879"/>
        <dbReference type="ChEBI" id="CHEBI:35924"/>
        <dbReference type="ChEBI" id="CHEBI:50058"/>
        <dbReference type="EC" id="1.11.1.24"/>
    </reaction>
</comment>
<dbReference type="PANTHER" id="PTHR42801:SF4">
    <property type="entry name" value="AHPC_TSA FAMILY PROTEIN"/>
    <property type="match status" value="1"/>
</dbReference>
<evidence type="ECO:0000313" key="16">
    <source>
        <dbReference type="Proteomes" id="UP000676996"/>
    </source>
</evidence>
<dbReference type="GO" id="GO:0034599">
    <property type="term" value="P:cellular response to oxidative stress"/>
    <property type="evidence" value="ECO:0007669"/>
    <property type="project" value="TreeGrafter"/>
</dbReference>
<evidence type="ECO:0000256" key="2">
    <source>
        <dbReference type="ARBA" id="ARBA00011245"/>
    </source>
</evidence>
<organism evidence="15 16">
    <name type="scientific">Stakelama marina</name>
    <dbReference type="NCBI Taxonomy" id="2826939"/>
    <lineage>
        <taxon>Bacteria</taxon>
        <taxon>Pseudomonadati</taxon>
        <taxon>Pseudomonadota</taxon>
        <taxon>Alphaproteobacteria</taxon>
        <taxon>Sphingomonadales</taxon>
        <taxon>Sphingomonadaceae</taxon>
        <taxon>Stakelama</taxon>
    </lineage>
</organism>
<dbReference type="Proteomes" id="UP000676996">
    <property type="component" value="Unassembled WGS sequence"/>
</dbReference>
<evidence type="ECO:0000256" key="12">
    <source>
        <dbReference type="ARBA" id="ARBA00049091"/>
    </source>
</evidence>
<feature type="domain" description="Thioredoxin" evidence="14">
    <location>
        <begin position="1"/>
        <end position="153"/>
    </location>
</feature>
<evidence type="ECO:0000256" key="10">
    <source>
        <dbReference type="ARBA" id="ARBA00038489"/>
    </source>
</evidence>
<dbReference type="EC" id="1.11.1.24" evidence="3"/>
<accession>A0A8T4I844</accession>
<dbReference type="GO" id="GO:0005737">
    <property type="term" value="C:cytoplasm"/>
    <property type="evidence" value="ECO:0007669"/>
    <property type="project" value="TreeGrafter"/>
</dbReference>
<keyword evidence="8" id="KW-0676">Redox-active center</keyword>
<evidence type="ECO:0000256" key="5">
    <source>
        <dbReference type="ARBA" id="ARBA00022862"/>
    </source>
</evidence>
<comment type="subunit">
    <text evidence="2">Monomer.</text>
</comment>
<evidence type="ECO:0000256" key="11">
    <source>
        <dbReference type="ARBA" id="ARBA00042639"/>
    </source>
</evidence>
<sequence length="153" mass="16691">MAEGDSLPNVEIELPDESKAKLPDYSGQPLVVYFYPKDDTSGCTREAKEFSAALGDFADAGAKVLGISKDSPAKHRKFAEKHDISVDLATDADGAVTEAFGVWVEKNMYGRKYMGIERSTFLFDAGGKLVRVWHKVRVPGHVEAVLEAVKDLG</sequence>
<evidence type="ECO:0000256" key="3">
    <source>
        <dbReference type="ARBA" id="ARBA00013017"/>
    </source>
</evidence>
<gene>
    <name evidence="15" type="ORF">J7S20_01410</name>
</gene>
<protein>
    <recommendedName>
        <fullName evidence="3">thioredoxin-dependent peroxiredoxin</fullName>
        <ecNumber evidence="3">1.11.1.24</ecNumber>
    </recommendedName>
    <alternativeName>
        <fullName evidence="9">Thioredoxin peroxidase</fullName>
    </alternativeName>
    <alternativeName>
        <fullName evidence="11">Thioredoxin-dependent peroxiredoxin Bcp</fullName>
    </alternativeName>
</protein>
<dbReference type="InterPro" id="IPR050924">
    <property type="entry name" value="Peroxiredoxin_BCP/PrxQ"/>
</dbReference>
<keyword evidence="7" id="KW-1015">Disulfide bond</keyword>
<keyword evidence="6" id="KW-0560">Oxidoreductase</keyword>
<evidence type="ECO:0000256" key="13">
    <source>
        <dbReference type="PIRSR" id="PIRSR000239-1"/>
    </source>
</evidence>
<evidence type="ECO:0000256" key="7">
    <source>
        <dbReference type="ARBA" id="ARBA00023157"/>
    </source>
</evidence>
<comment type="caution">
    <text evidence="15">The sequence shown here is derived from an EMBL/GenBank/DDBJ whole genome shotgun (WGS) entry which is preliminary data.</text>
</comment>
<dbReference type="PIRSF" id="PIRSF000239">
    <property type="entry name" value="AHPC"/>
    <property type="match status" value="1"/>
</dbReference>
<dbReference type="FunFam" id="3.40.30.10:FF:000007">
    <property type="entry name" value="Thioredoxin-dependent thiol peroxidase"/>
    <property type="match status" value="1"/>
</dbReference>
<dbReference type="GO" id="GO:0008379">
    <property type="term" value="F:thioredoxin peroxidase activity"/>
    <property type="evidence" value="ECO:0007669"/>
    <property type="project" value="TreeGrafter"/>
</dbReference>
<dbReference type="PROSITE" id="PS51352">
    <property type="entry name" value="THIOREDOXIN_2"/>
    <property type="match status" value="1"/>
</dbReference>
<dbReference type="Gene3D" id="3.40.30.10">
    <property type="entry name" value="Glutaredoxin"/>
    <property type="match status" value="1"/>
</dbReference>
<keyword evidence="4" id="KW-0575">Peroxidase</keyword>
<dbReference type="InterPro" id="IPR000866">
    <property type="entry name" value="AhpC/TSA"/>
</dbReference>
<dbReference type="SUPFAM" id="SSF52833">
    <property type="entry name" value="Thioredoxin-like"/>
    <property type="match status" value="1"/>
</dbReference>
<evidence type="ECO:0000256" key="1">
    <source>
        <dbReference type="ARBA" id="ARBA00003330"/>
    </source>
</evidence>
<evidence type="ECO:0000313" key="15">
    <source>
        <dbReference type="EMBL" id="MBR0551158.1"/>
    </source>
</evidence>
<keyword evidence="16" id="KW-1185">Reference proteome</keyword>